<feature type="transmembrane region" description="Helical" evidence="3">
    <location>
        <begin position="160"/>
        <end position="182"/>
    </location>
</feature>
<evidence type="ECO:0000259" key="4">
    <source>
        <dbReference type="PROSITE" id="PS50887"/>
    </source>
</evidence>
<dbReference type="InterPro" id="IPR000160">
    <property type="entry name" value="GGDEF_dom"/>
</dbReference>
<dbReference type="PANTHER" id="PTHR45138">
    <property type="entry name" value="REGULATORY COMPONENTS OF SENSORY TRANSDUCTION SYSTEM"/>
    <property type="match status" value="1"/>
</dbReference>
<dbReference type="SMART" id="SM00267">
    <property type="entry name" value="GGDEF"/>
    <property type="match status" value="1"/>
</dbReference>
<feature type="transmembrane region" description="Helical" evidence="3">
    <location>
        <begin position="40"/>
        <end position="58"/>
    </location>
</feature>
<dbReference type="EMBL" id="JADPMR010000004">
    <property type="protein sequence ID" value="MBF9002812.1"/>
    <property type="molecule type" value="Genomic_DNA"/>
</dbReference>
<dbReference type="PROSITE" id="PS50887">
    <property type="entry name" value="GGDEF"/>
    <property type="match status" value="1"/>
</dbReference>
<name>A0ABS0GK56_9VIBR</name>
<dbReference type="Proteomes" id="UP000597206">
    <property type="component" value="Unassembled WGS sequence"/>
</dbReference>
<dbReference type="NCBIfam" id="TIGR00254">
    <property type="entry name" value="GGDEF"/>
    <property type="match status" value="1"/>
</dbReference>
<dbReference type="RefSeq" id="WP_196124689.1">
    <property type="nucleotide sequence ID" value="NZ_JADPMR010000004.1"/>
</dbReference>
<comment type="caution">
    <text evidence="5">The sequence shown here is derived from an EMBL/GenBank/DDBJ whole genome shotgun (WGS) entry which is preliminary data.</text>
</comment>
<evidence type="ECO:0000313" key="6">
    <source>
        <dbReference type="Proteomes" id="UP000597206"/>
    </source>
</evidence>
<dbReference type="CDD" id="cd01949">
    <property type="entry name" value="GGDEF"/>
    <property type="match status" value="1"/>
</dbReference>
<dbReference type="InterPro" id="IPR029787">
    <property type="entry name" value="Nucleotide_cyclase"/>
</dbReference>
<dbReference type="PANTHER" id="PTHR45138:SF9">
    <property type="entry name" value="DIGUANYLATE CYCLASE DGCM-RELATED"/>
    <property type="match status" value="1"/>
</dbReference>
<evidence type="ECO:0000256" key="3">
    <source>
        <dbReference type="SAM" id="Phobius"/>
    </source>
</evidence>
<evidence type="ECO:0000313" key="5">
    <source>
        <dbReference type="EMBL" id="MBF9002812.1"/>
    </source>
</evidence>
<dbReference type="Pfam" id="PF00990">
    <property type="entry name" value="GGDEF"/>
    <property type="match status" value="1"/>
</dbReference>
<proteinExistence type="predicted"/>
<accession>A0ABS0GK56</accession>
<feature type="transmembrane region" description="Helical" evidence="3">
    <location>
        <begin position="99"/>
        <end position="120"/>
    </location>
</feature>
<reference evidence="5 6" key="1">
    <citation type="submission" date="2020-11" db="EMBL/GenBank/DDBJ databases">
        <title>Vibrio nitrifigilis sp. nov., a marine nitrogen-fixing bacterium isolated from the lagoon sediment of an islet inside an atoll.</title>
        <authorList>
            <person name="Wang L.-T."/>
            <person name="Shieh W.Y."/>
        </authorList>
    </citation>
    <scope>NUCLEOTIDE SEQUENCE [LARGE SCALE GENOMIC DNA]</scope>
    <source>
        <strain evidence="5 6">NFV-1</strain>
    </source>
</reference>
<keyword evidence="3" id="KW-0472">Membrane</keyword>
<dbReference type="SUPFAM" id="SSF55073">
    <property type="entry name" value="Nucleotide cyclase"/>
    <property type="match status" value="1"/>
</dbReference>
<organism evidence="5 6">
    <name type="scientific">Vibrio nitrifigilis</name>
    <dbReference type="NCBI Taxonomy" id="2789781"/>
    <lineage>
        <taxon>Bacteria</taxon>
        <taxon>Pseudomonadati</taxon>
        <taxon>Pseudomonadota</taxon>
        <taxon>Gammaproteobacteria</taxon>
        <taxon>Vibrionales</taxon>
        <taxon>Vibrionaceae</taxon>
        <taxon>Vibrio</taxon>
    </lineage>
</organism>
<gene>
    <name evidence="5" type="ORF">I1A42_20250</name>
</gene>
<protein>
    <recommendedName>
        <fullName evidence="1">diguanylate cyclase</fullName>
        <ecNumber evidence="1">2.7.7.65</ecNumber>
    </recommendedName>
</protein>
<dbReference type="Gene3D" id="3.30.70.270">
    <property type="match status" value="1"/>
</dbReference>
<keyword evidence="6" id="KW-1185">Reference proteome</keyword>
<dbReference type="InterPro" id="IPR043128">
    <property type="entry name" value="Rev_trsase/Diguanyl_cyclase"/>
</dbReference>
<feature type="transmembrane region" description="Helical" evidence="3">
    <location>
        <begin position="70"/>
        <end position="92"/>
    </location>
</feature>
<dbReference type="InterPro" id="IPR050469">
    <property type="entry name" value="Diguanylate_Cyclase"/>
</dbReference>
<feature type="transmembrane region" description="Helical" evidence="3">
    <location>
        <begin position="188"/>
        <end position="214"/>
    </location>
</feature>
<feature type="transmembrane region" description="Helical" evidence="3">
    <location>
        <begin position="6"/>
        <end position="28"/>
    </location>
</feature>
<feature type="domain" description="GGDEF" evidence="4">
    <location>
        <begin position="251"/>
        <end position="383"/>
    </location>
</feature>
<keyword evidence="3" id="KW-1133">Transmembrane helix</keyword>
<feature type="transmembrane region" description="Helical" evidence="3">
    <location>
        <begin position="126"/>
        <end position="148"/>
    </location>
</feature>
<evidence type="ECO:0000256" key="1">
    <source>
        <dbReference type="ARBA" id="ARBA00012528"/>
    </source>
</evidence>
<dbReference type="EC" id="2.7.7.65" evidence="1"/>
<comment type="catalytic activity">
    <reaction evidence="2">
        <text>2 GTP = 3',3'-c-di-GMP + 2 diphosphate</text>
        <dbReference type="Rhea" id="RHEA:24898"/>
        <dbReference type="ChEBI" id="CHEBI:33019"/>
        <dbReference type="ChEBI" id="CHEBI:37565"/>
        <dbReference type="ChEBI" id="CHEBI:58805"/>
        <dbReference type="EC" id="2.7.7.65"/>
    </reaction>
</comment>
<sequence>MNIFYISNIANIINVIGSSVIACFFLSQVSHNLSGIHKQAANRFVAAFLLLGLAYFSYSLRQWGFISLSVFFNNAFYMLAAYLFLIGIAIWYQYSVRICHYLLIFSHALVFATLQLWLVNHEPSSTLLRIHFCSGSLALIFFSAFFLGLKKRKINRSGELLLCISMLICGWAVLGPTLILVFSHNLQIYMLSVVGLQILASDFLLGALMSLFLFDQINWHYKRSMHDELTGLYNRRYFREKLPSYIDETGLDGVIAMFDIDHFKHVNDSYGHDMGDQVMKKVADVLCQYVPLNGMIARYGGEEFIWYAPWPTLTIAYDQLDVLREAISHLEFQSGTETFKISVSVGCARLLAQSDPLEAIKCADNALYKAKISGRNQVITTKSISAQGLQHRPA</sequence>
<keyword evidence="3" id="KW-0812">Transmembrane</keyword>
<evidence type="ECO:0000256" key="2">
    <source>
        <dbReference type="ARBA" id="ARBA00034247"/>
    </source>
</evidence>